<evidence type="ECO:0000256" key="3">
    <source>
        <dbReference type="ARBA" id="ARBA00022679"/>
    </source>
</evidence>
<dbReference type="EMBL" id="BMZO01000011">
    <property type="protein sequence ID" value="GHC78843.1"/>
    <property type="molecule type" value="Genomic_DNA"/>
</dbReference>
<feature type="domain" description="Poly-beta-hydroxybutyrate polymerase N-terminal" evidence="6">
    <location>
        <begin position="124"/>
        <end position="294"/>
    </location>
</feature>
<evidence type="ECO:0000256" key="1">
    <source>
        <dbReference type="ARBA" id="ARBA00004496"/>
    </source>
</evidence>
<keyword evidence="4" id="KW-0012">Acyltransferase</keyword>
<reference evidence="7" key="1">
    <citation type="journal article" date="2014" name="Int. J. Syst. Evol. Microbiol.">
        <title>Complete genome sequence of Corynebacterium casei LMG S-19264T (=DSM 44701T), isolated from a smear-ripened cheese.</title>
        <authorList>
            <consortium name="US DOE Joint Genome Institute (JGI-PGF)"/>
            <person name="Walter F."/>
            <person name="Albersmeier A."/>
            <person name="Kalinowski J."/>
            <person name="Ruckert C."/>
        </authorList>
    </citation>
    <scope>NUCLEOTIDE SEQUENCE</scope>
    <source>
        <strain evidence="7">KCTC 42097</strain>
    </source>
</reference>
<dbReference type="GO" id="GO:0042619">
    <property type="term" value="P:poly-hydroxybutyrate biosynthetic process"/>
    <property type="evidence" value="ECO:0007669"/>
    <property type="project" value="InterPro"/>
</dbReference>
<comment type="subcellular location">
    <subcellularLocation>
        <location evidence="1">Cytoplasm</location>
    </subcellularLocation>
</comment>
<reference evidence="7" key="2">
    <citation type="submission" date="2020-09" db="EMBL/GenBank/DDBJ databases">
        <authorList>
            <person name="Sun Q."/>
            <person name="Kim S."/>
        </authorList>
    </citation>
    <scope>NUCLEOTIDE SEQUENCE</scope>
    <source>
        <strain evidence="7">KCTC 42097</strain>
    </source>
</reference>
<dbReference type="Pfam" id="PF07167">
    <property type="entry name" value="PhaC_N"/>
    <property type="match status" value="1"/>
</dbReference>
<dbReference type="InterPro" id="IPR010941">
    <property type="entry name" value="PhaC_N"/>
</dbReference>
<dbReference type="PANTHER" id="PTHR36837">
    <property type="entry name" value="POLY(3-HYDROXYALKANOATE) POLYMERASE SUBUNIT PHAC"/>
    <property type="match status" value="1"/>
</dbReference>
<dbReference type="SUPFAM" id="SSF53474">
    <property type="entry name" value="alpha/beta-Hydrolases"/>
    <property type="match status" value="1"/>
</dbReference>
<keyword evidence="8" id="KW-1185">Reference proteome</keyword>
<dbReference type="InterPro" id="IPR051321">
    <property type="entry name" value="PHA/PHB_synthase"/>
</dbReference>
<keyword evidence="3" id="KW-0808">Transferase</keyword>
<evidence type="ECO:0000256" key="2">
    <source>
        <dbReference type="ARBA" id="ARBA00022490"/>
    </source>
</evidence>
<dbReference type="RefSeq" id="WP_189492211.1">
    <property type="nucleotide sequence ID" value="NZ_BMZO01000011.1"/>
</dbReference>
<evidence type="ECO:0000259" key="6">
    <source>
        <dbReference type="Pfam" id="PF07167"/>
    </source>
</evidence>
<dbReference type="AlphaFoldDB" id="A0A8J3GJK7"/>
<evidence type="ECO:0000313" key="8">
    <source>
        <dbReference type="Proteomes" id="UP000641137"/>
    </source>
</evidence>
<dbReference type="GO" id="GO:0016746">
    <property type="term" value="F:acyltransferase activity"/>
    <property type="evidence" value="ECO:0007669"/>
    <property type="project" value="UniProtKB-KW"/>
</dbReference>
<accession>A0A8J3GJK7</accession>
<gene>
    <name evidence="7" type="ORF">GCM10010136_30900</name>
</gene>
<keyword evidence="2" id="KW-0963">Cytoplasm</keyword>
<feature type="region of interest" description="Disordered" evidence="5">
    <location>
        <begin position="1"/>
        <end position="33"/>
    </location>
</feature>
<organism evidence="7 8">
    <name type="scientific">Limoniibacter endophyticus</name>
    <dbReference type="NCBI Taxonomy" id="1565040"/>
    <lineage>
        <taxon>Bacteria</taxon>
        <taxon>Pseudomonadati</taxon>
        <taxon>Pseudomonadota</taxon>
        <taxon>Alphaproteobacteria</taxon>
        <taxon>Hyphomicrobiales</taxon>
        <taxon>Bartonellaceae</taxon>
        <taxon>Limoniibacter</taxon>
    </lineage>
</organism>
<dbReference type="NCBIfam" id="TIGR01838">
    <property type="entry name" value="PHA_synth_I"/>
    <property type="match status" value="1"/>
</dbReference>
<sequence length="606" mass="68548">MVESSSPVDKARQSGNEKSSKGDPFSLDPHTIRDPERLAANITRLMEEAQRAAEMIAERGDAPSRGDLRIEQFDALARIWSYWFADPARAMQAQASLFAELARLLLSLSPGADADAPRQPLLSDKRFRHADWSRPPFDFLRRAYLILCRWSEGLVTRMEDLDEETREKLHFHLSQLLASLSPSNFLLTNPEVLRETLLSSGDNLVQGMTMFNEDLARGNGLLRIRQTDESQFELGRNLANTPGKVVARSPLAEIIQYEPQTKTVLKRPLIICPPWINKFYILDLSPEKSFVRWALDQGHTVFIISWVNPDERLRDKGWEAYIAEGLDLALDTAQEATGEDRFNLIGYCVGGTLLASALAYKAKSGDDRVATASLFAAMVDFSHPGDLRHFVSPPQVEWLEREMSERGHLESTRMAAAFNMLRSEDLIWPYCVNTYLRGRMPRAFDLLYWNSDATCMTPANHNFYLRNFYLENRLARGELRLFGEKLSLSEVEIPIFCLAAKEDHIAPARSVYAGCGYFGREPTFVLTGSGHIAGVINPPKPRKYRYWSGSHRATSYENWTAAATEEPGSWWPVWQSWVETQDNARTDARSVNSCAALADAPGIYVR</sequence>
<name>A0A8J3GJK7_9HYPH</name>
<dbReference type="PANTHER" id="PTHR36837:SF5">
    <property type="entry name" value="POLY-3-HYDROXYBUTYRATE SYNTHASE"/>
    <property type="match status" value="1"/>
</dbReference>
<dbReference type="InterPro" id="IPR010963">
    <property type="entry name" value="PHA_synth_I"/>
</dbReference>
<dbReference type="Proteomes" id="UP000641137">
    <property type="component" value="Unassembled WGS sequence"/>
</dbReference>
<dbReference type="GO" id="GO:0005737">
    <property type="term" value="C:cytoplasm"/>
    <property type="evidence" value="ECO:0007669"/>
    <property type="project" value="UniProtKB-SubCell"/>
</dbReference>
<feature type="compositionally biased region" description="Polar residues" evidence="5">
    <location>
        <begin position="1"/>
        <end position="17"/>
    </location>
</feature>
<protein>
    <submittedName>
        <fullName evidence="7">Class I poly(R)-hydroxyalkanoic acid synthase</fullName>
    </submittedName>
</protein>
<proteinExistence type="predicted"/>
<evidence type="ECO:0000256" key="4">
    <source>
        <dbReference type="ARBA" id="ARBA00023315"/>
    </source>
</evidence>
<dbReference type="Gene3D" id="3.40.50.1820">
    <property type="entry name" value="alpha/beta hydrolase"/>
    <property type="match status" value="1"/>
</dbReference>
<dbReference type="InterPro" id="IPR029058">
    <property type="entry name" value="AB_hydrolase_fold"/>
</dbReference>
<evidence type="ECO:0000313" key="7">
    <source>
        <dbReference type="EMBL" id="GHC78843.1"/>
    </source>
</evidence>
<evidence type="ECO:0000256" key="5">
    <source>
        <dbReference type="SAM" id="MobiDB-lite"/>
    </source>
</evidence>
<comment type="caution">
    <text evidence="7">The sequence shown here is derived from an EMBL/GenBank/DDBJ whole genome shotgun (WGS) entry which is preliminary data.</text>
</comment>